<dbReference type="GO" id="GO:0019674">
    <property type="term" value="P:NAD+ metabolic process"/>
    <property type="evidence" value="ECO:0007669"/>
    <property type="project" value="InterPro"/>
</dbReference>
<dbReference type="RefSeq" id="WP_304121767.1">
    <property type="nucleotide sequence ID" value="NZ_DYZA01000096.1"/>
</dbReference>
<comment type="caution">
    <text evidence="6">Lacks conserved residue(s) required for the propagation of feature annotation.</text>
</comment>
<dbReference type="GO" id="GO:0005737">
    <property type="term" value="C:cytoplasm"/>
    <property type="evidence" value="ECO:0007669"/>
    <property type="project" value="UniProtKB-SubCell"/>
</dbReference>
<comment type="function">
    <text evidence="6">Involved in the regulation of the intracellular balance of NAD and NADP, and is a key enzyme in the biosynthesis of NADP. Catalyzes specifically the phosphorylation on 2'-hydroxyl of the adenosine moiety of NAD to yield NADP.</text>
</comment>
<dbReference type="GO" id="GO:0006741">
    <property type="term" value="P:NADP+ biosynthetic process"/>
    <property type="evidence" value="ECO:0007669"/>
    <property type="project" value="UniProtKB-UniRule"/>
</dbReference>
<keyword evidence="6" id="KW-0963">Cytoplasm</keyword>
<comment type="catalytic activity">
    <reaction evidence="5 6">
        <text>NAD(+) + ATP = ADP + NADP(+) + H(+)</text>
        <dbReference type="Rhea" id="RHEA:18629"/>
        <dbReference type="ChEBI" id="CHEBI:15378"/>
        <dbReference type="ChEBI" id="CHEBI:30616"/>
        <dbReference type="ChEBI" id="CHEBI:57540"/>
        <dbReference type="ChEBI" id="CHEBI:58349"/>
        <dbReference type="ChEBI" id="CHEBI:456216"/>
        <dbReference type="EC" id="2.7.1.23"/>
    </reaction>
</comment>
<comment type="subcellular location">
    <subcellularLocation>
        <location evidence="6">Cytoplasm</location>
    </subcellularLocation>
</comment>
<keyword evidence="4 6" id="KW-0520">NAD</keyword>
<keyword evidence="1 6" id="KW-0808">Transferase</keyword>
<feature type="active site" description="Proton acceptor" evidence="6">
    <location>
        <position position="63"/>
    </location>
</feature>
<feature type="binding site" evidence="6">
    <location>
        <position position="169"/>
    </location>
    <ligand>
        <name>NAD(+)</name>
        <dbReference type="ChEBI" id="CHEBI:57540"/>
    </ligand>
</feature>
<dbReference type="Pfam" id="PF01513">
    <property type="entry name" value="NAD_kinase"/>
    <property type="match status" value="1"/>
</dbReference>
<accession>A0A921AVV3</accession>
<dbReference type="Gene3D" id="2.60.200.30">
    <property type="entry name" value="Probable inorganic polyphosphate/atp-NAD kinase, domain 2"/>
    <property type="match status" value="1"/>
</dbReference>
<feature type="binding site" evidence="6">
    <location>
        <position position="179"/>
    </location>
    <ligand>
        <name>NAD(+)</name>
        <dbReference type="ChEBI" id="CHEBI:57540"/>
    </ligand>
</feature>
<dbReference type="Pfam" id="PF20143">
    <property type="entry name" value="NAD_kinase_C"/>
    <property type="match status" value="1"/>
</dbReference>
<dbReference type="InterPro" id="IPR017437">
    <property type="entry name" value="ATP-NAD_kinase_PpnK-typ_C"/>
</dbReference>
<evidence type="ECO:0000256" key="2">
    <source>
        <dbReference type="ARBA" id="ARBA00022777"/>
    </source>
</evidence>
<sequence length="291" mass="31150">MQPISRLLILHKDNPQPEETGRTLLPWLRERKVDGVLLPAGADAITIRAEAAASDAVLVLGGDGTMVGVARRLAGIRTPLVGMNFGRVGFLAGLPAEGWGAPLSTLLQGRWEMEKHLTLRWRILRRHGGNLTLLNEGVAINDVVTAHGVVARAVSLSLHIDGVLFSTLRCDGIIVSTPLGSTAYTASAGGPLTMPSMNAQLVTPICPFAGGFPPLALPASSRIHIEACRQGDQVQLSVDGQENLPLEIGDILEIEGMPDQLYMLVSDTNWYLRRLIDRGIVTSGPGRKENA</sequence>
<keyword evidence="3 6" id="KW-0521">NADP</keyword>
<dbReference type="GO" id="GO:0003951">
    <property type="term" value="F:NAD+ kinase activity"/>
    <property type="evidence" value="ECO:0007669"/>
    <property type="project" value="UniProtKB-UniRule"/>
</dbReference>
<evidence type="ECO:0000256" key="3">
    <source>
        <dbReference type="ARBA" id="ARBA00022857"/>
    </source>
</evidence>
<organism evidence="7 8">
    <name type="scientific">Mailhella massiliensis</name>
    <dbReference type="NCBI Taxonomy" id="1903261"/>
    <lineage>
        <taxon>Bacteria</taxon>
        <taxon>Pseudomonadati</taxon>
        <taxon>Thermodesulfobacteriota</taxon>
        <taxon>Desulfovibrionia</taxon>
        <taxon>Desulfovibrionales</taxon>
        <taxon>Desulfovibrionaceae</taxon>
        <taxon>Mailhella</taxon>
    </lineage>
</organism>
<evidence type="ECO:0000256" key="4">
    <source>
        <dbReference type="ARBA" id="ARBA00023027"/>
    </source>
</evidence>
<dbReference type="GO" id="GO:0005524">
    <property type="term" value="F:ATP binding"/>
    <property type="evidence" value="ECO:0007669"/>
    <property type="project" value="UniProtKB-KW"/>
</dbReference>
<dbReference type="InterPro" id="IPR017438">
    <property type="entry name" value="ATP-NAD_kinase_N"/>
</dbReference>
<dbReference type="HAMAP" id="MF_00361">
    <property type="entry name" value="NAD_kinase"/>
    <property type="match status" value="1"/>
</dbReference>
<evidence type="ECO:0000256" key="6">
    <source>
        <dbReference type="HAMAP-Rule" id="MF_00361"/>
    </source>
</evidence>
<evidence type="ECO:0000313" key="8">
    <source>
        <dbReference type="Proteomes" id="UP000698963"/>
    </source>
</evidence>
<proteinExistence type="inferred from homology"/>
<comment type="similarity">
    <text evidence="6">Belongs to the NAD kinase family.</text>
</comment>
<evidence type="ECO:0000256" key="5">
    <source>
        <dbReference type="ARBA" id="ARBA00047925"/>
    </source>
</evidence>
<evidence type="ECO:0000313" key="7">
    <source>
        <dbReference type="EMBL" id="HJD97016.1"/>
    </source>
</evidence>
<dbReference type="PANTHER" id="PTHR20275">
    <property type="entry name" value="NAD KINASE"/>
    <property type="match status" value="1"/>
</dbReference>
<reference evidence="7" key="2">
    <citation type="submission" date="2021-09" db="EMBL/GenBank/DDBJ databases">
        <authorList>
            <person name="Gilroy R."/>
        </authorList>
    </citation>
    <scope>NUCLEOTIDE SEQUENCE</scope>
    <source>
        <strain evidence="7">ChiGjej2B2-19336</strain>
    </source>
</reference>
<feature type="binding site" evidence="6">
    <location>
        <position position="171"/>
    </location>
    <ligand>
        <name>NAD(+)</name>
        <dbReference type="ChEBI" id="CHEBI:57540"/>
    </ligand>
</feature>
<dbReference type="EMBL" id="DYZA01000096">
    <property type="protein sequence ID" value="HJD97016.1"/>
    <property type="molecule type" value="Genomic_DNA"/>
</dbReference>
<keyword evidence="2 6" id="KW-0418">Kinase</keyword>
<reference evidence="7" key="1">
    <citation type="journal article" date="2021" name="PeerJ">
        <title>Extensive microbial diversity within the chicken gut microbiome revealed by metagenomics and culture.</title>
        <authorList>
            <person name="Gilroy R."/>
            <person name="Ravi A."/>
            <person name="Getino M."/>
            <person name="Pursley I."/>
            <person name="Horton D.L."/>
            <person name="Alikhan N.F."/>
            <person name="Baker D."/>
            <person name="Gharbi K."/>
            <person name="Hall N."/>
            <person name="Watson M."/>
            <person name="Adriaenssens E.M."/>
            <person name="Foster-Nyarko E."/>
            <person name="Jarju S."/>
            <person name="Secka A."/>
            <person name="Antonio M."/>
            <person name="Oren A."/>
            <person name="Chaudhuri R.R."/>
            <person name="La Ragione R."/>
            <person name="Hildebrand F."/>
            <person name="Pallen M.J."/>
        </authorList>
    </citation>
    <scope>NUCLEOTIDE SEQUENCE</scope>
    <source>
        <strain evidence="7">ChiGjej2B2-19336</strain>
    </source>
</reference>
<keyword evidence="6" id="KW-0067">ATP-binding</keyword>
<evidence type="ECO:0000256" key="1">
    <source>
        <dbReference type="ARBA" id="ARBA00022679"/>
    </source>
</evidence>
<name>A0A921AVV3_9BACT</name>
<dbReference type="SUPFAM" id="SSF111331">
    <property type="entry name" value="NAD kinase/diacylglycerol kinase-like"/>
    <property type="match status" value="1"/>
</dbReference>
<dbReference type="EC" id="2.7.1.23" evidence="6"/>
<dbReference type="GO" id="GO:0051287">
    <property type="term" value="F:NAD binding"/>
    <property type="evidence" value="ECO:0007669"/>
    <property type="project" value="UniProtKB-ARBA"/>
</dbReference>
<dbReference type="Proteomes" id="UP000698963">
    <property type="component" value="Unassembled WGS sequence"/>
</dbReference>
<dbReference type="Gene3D" id="3.40.50.10330">
    <property type="entry name" value="Probable inorganic polyphosphate/atp-NAD kinase, domain 1"/>
    <property type="match status" value="1"/>
</dbReference>
<dbReference type="AlphaFoldDB" id="A0A921AVV3"/>
<comment type="caution">
    <text evidence="7">The sequence shown here is derived from an EMBL/GenBank/DDBJ whole genome shotgun (WGS) entry which is preliminary data.</text>
</comment>
<feature type="binding site" evidence="6">
    <location>
        <begin position="63"/>
        <end position="64"/>
    </location>
    <ligand>
        <name>NAD(+)</name>
        <dbReference type="ChEBI" id="CHEBI:57540"/>
    </ligand>
</feature>
<dbReference type="GO" id="GO:0046872">
    <property type="term" value="F:metal ion binding"/>
    <property type="evidence" value="ECO:0007669"/>
    <property type="project" value="UniProtKB-UniRule"/>
</dbReference>
<keyword evidence="6" id="KW-0547">Nucleotide-binding</keyword>
<dbReference type="InterPro" id="IPR016064">
    <property type="entry name" value="NAD/diacylglycerol_kinase_sf"/>
</dbReference>
<gene>
    <name evidence="6" type="primary">nadK</name>
    <name evidence="7" type="ORF">K8W16_05160</name>
</gene>
<dbReference type="PANTHER" id="PTHR20275:SF0">
    <property type="entry name" value="NAD KINASE"/>
    <property type="match status" value="1"/>
</dbReference>
<feature type="binding site" evidence="6">
    <location>
        <position position="152"/>
    </location>
    <ligand>
        <name>NAD(+)</name>
        <dbReference type="ChEBI" id="CHEBI:57540"/>
    </ligand>
</feature>
<comment type="cofactor">
    <cofactor evidence="6">
        <name>a divalent metal cation</name>
        <dbReference type="ChEBI" id="CHEBI:60240"/>
    </cofactor>
</comment>
<feature type="binding site" evidence="6">
    <location>
        <begin position="182"/>
        <end position="187"/>
    </location>
    <ligand>
        <name>NAD(+)</name>
        <dbReference type="ChEBI" id="CHEBI:57540"/>
    </ligand>
</feature>
<feature type="binding site" evidence="6">
    <location>
        <position position="241"/>
    </location>
    <ligand>
        <name>NAD(+)</name>
        <dbReference type="ChEBI" id="CHEBI:57540"/>
    </ligand>
</feature>
<protein>
    <recommendedName>
        <fullName evidence="6">NAD kinase</fullName>
        <ecNumber evidence="6">2.7.1.23</ecNumber>
    </recommendedName>
    <alternativeName>
        <fullName evidence="6">ATP-dependent NAD kinase</fullName>
    </alternativeName>
</protein>
<dbReference type="InterPro" id="IPR002504">
    <property type="entry name" value="NADK"/>
</dbReference>
<feature type="binding site" evidence="6">
    <location>
        <begin position="141"/>
        <end position="142"/>
    </location>
    <ligand>
        <name>NAD(+)</name>
        <dbReference type="ChEBI" id="CHEBI:57540"/>
    </ligand>
</feature>